<name>T1EHR9_HELRO</name>
<dbReference type="EMBL" id="KB095812">
    <property type="protein sequence ID" value="ESO11832.1"/>
    <property type="molecule type" value="Genomic_DNA"/>
</dbReference>
<dbReference type="STRING" id="6412.T1EHR9"/>
<dbReference type="EMBL" id="AMQM01002591">
    <property type="status" value="NOT_ANNOTATED_CDS"/>
    <property type="molecule type" value="Genomic_DNA"/>
</dbReference>
<dbReference type="PRINTS" id="PR00014">
    <property type="entry name" value="FNTYPEIII"/>
</dbReference>
<evidence type="ECO:0000313" key="3">
    <source>
        <dbReference type="EMBL" id="ESO11832.1"/>
    </source>
</evidence>
<dbReference type="Gene3D" id="2.60.40.10">
    <property type="entry name" value="Immunoglobulins"/>
    <property type="match status" value="2"/>
</dbReference>
<dbReference type="KEGG" id="hro:HELRODRAFT_129646"/>
<dbReference type="RefSeq" id="XP_009010320.1">
    <property type="nucleotide sequence ID" value="XM_009012072.1"/>
</dbReference>
<dbReference type="HOGENOM" id="CLU_1528865_0_0_1"/>
<keyword evidence="5" id="KW-1185">Reference proteome</keyword>
<dbReference type="CDD" id="cd00063">
    <property type="entry name" value="FN3"/>
    <property type="match status" value="2"/>
</dbReference>
<dbReference type="PANTHER" id="PTHR14340:SF9">
    <property type="entry name" value="FIBRONECTIN TYPE-III DOMAIN-CONTAINING PROTEIN"/>
    <property type="match status" value="1"/>
</dbReference>
<sequence>PSAPQKLHVKDTGKDFITVEWLAPQFDGGAKVFYYIVEKKDVSRMGGDWGTAAKLRSADTECKVSNLIQGNAYLFRVMAENQTGIGPATELNHPVVAKPPFDLQVLDYSVDHVTLRWIAPEFNGGSPITNYIIEKRDIHFNLWTTVGKTEVTQFRVTNVFDGQTYFFRVSAENICGRGVQAETDKPVTAK</sequence>
<dbReference type="AlphaFoldDB" id="T1EHR9"/>
<dbReference type="eggNOG" id="KOG0613">
    <property type="taxonomic scope" value="Eukaryota"/>
</dbReference>
<dbReference type="CTD" id="20196119"/>
<dbReference type="SUPFAM" id="SSF49265">
    <property type="entry name" value="Fibronectin type III"/>
    <property type="match status" value="1"/>
</dbReference>
<dbReference type="SMART" id="SM00060">
    <property type="entry name" value="FN3"/>
    <property type="match status" value="2"/>
</dbReference>
<dbReference type="InterPro" id="IPR013783">
    <property type="entry name" value="Ig-like_fold"/>
</dbReference>
<accession>T1EHR9</accession>
<dbReference type="InParanoid" id="T1EHR9"/>
<reference evidence="3 5" key="2">
    <citation type="journal article" date="2013" name="Nature">
        <title>Insights into bilaterian evolution from three spiralian genomes.</title>
        <authorList>
            <person name="Simakov O."/>
            <person name="Marletaz F."/>
            <person name="Cho S.J."/>
            <person name="Edsinger-Gonzales E."/>
            <person name="Havlak P."/>
            <person name="Hellsten U."/>
            <person name="Kuo D.H."/>
            <person name="Larsson T."/>
            <person name="Lv J."/>
            <person name="Arendt D."/>
            <person name="Savage R."/>
            <person name="Osoegawa K."/>
            <person name="de Jong P."/>
            <person name="Grimwood J."/>
            <person name="Chapman J.A."/>
            <person name="Shapiro H."/>
            <person name="Aerts A."/>
            <person name="Otillar R.P."/>
            <person name="Terry A.Y."/>
            <person name="Boore J.L."/>
            <person name="Grigoriev I.V."/>
            <person name="Lindberg D.R."/>
            <person name="Seaver E.C."/>
            <person name="Weisblat D.A."/>
            <person name="Putnam N.H."/>
            <person name="Rokhsar D.S."/>
        </authorList>
    </citation>
    <scope>NUCLEOTIDE SEQUENCE</scope>
</reference>
<proteinExistence type="predicted"/>
<evidence type="ECO:0000313" key="4">
    <source>
        <dbReference type="EnsemblMetazoa" id="HelroP129646"/>
    </source>
</evidence>
<evidence type="ECO:0000313" key="5">
    <source>
        <dbReference type="Proteomes" id="UP000015101"/>
    </source>
</evidence>
<dbReference type="GO" id="GO:0030017">
    <property type="term" value="C:sarcomere"/>
    <property type="evidence" value="ECO:0007669"/>
    <property type="project" value="UniProtKB-ARBA"/>
</dbReference>
<evidence type="ECO:0000256" key="1">
    <source>
        <dbReference type="ARBA" id="ARBA00023319"/>
    </source>
</evidence>
<feature type="domain" description="Fibronectin type-III" evidence="2">
    <location>
        <begin position="3"/>
        <end position="100"/>
    </location>
</feature>
<dbReference type="InterPro" id="IPR036116">
    <property type="entry name" value="FN3_sf"/>
</dbReference>
<dbReference type="FunFam" id="2.60.40.10:FF:000056">
    <property type="entry name" value="twitchin isoform X4"/>
    <property type="match status" value="2"/>
</dbReference>
<dbReference type="OMA" id="RSADTEC"/>
<organism evidence="4 5">
    <name type="scientific">Helobdella robusta</name>
    <name type="common">Californian leech</name>
    <dbReference type="NCBI Taxonomy" id="6412"/>
    <lineage>
        <taxon>Eukaryota</taxon>
        <taxon>Metazoa</taxon>
        <taxon>Spiralia</taxon>
        <taxon>Lophotrochozoa</taxon>
        <taxon>Annelida</taxon>
        <taxon>Clitellata</taxon>
        <taxon>Hirudinea</taxon>
        <taxon>Rhynchobdellida</taxon>
        <taxon>Glossiphoniidae</taxon>
        <taxon>Helobdella</taxon>
    </lineage>
</organism>
<dbReference type="GeneID" id="20196119"/>
<evidence type="ECO:0000259" key="2">
    <source>
        <dbReference type="PROSITE" id="PS50853"/>
    </source>
</evidence>
<protein>
    <recommendedName>
        <fullName evidence="2">Fibronectin type-III domain-containing protein</fullName>
    </recommendedName>
</protein>
<gene>
    <name evidence="4" type="primary">20196119</name>
    <name evidence="3" type="ORF">HELRODRAFT_129646</name>
</gene>
<dbReference type="OrthoDB" id="10052517at2759"/>
<dbReference type="InterPro" id="IPR003961">
    <property type="entry name" value="FN3_dom"/>
</dbReference>
<feature type="domain" description="Fibronectin type-III" evidence="2">
    <location>
        <begin position="101"/>
        <end position="190"/>
    </location>
</feature>
<dbReference type="PROSITE" id="PS50853">
    <property type="entry name" value="FN3"/>
    <property type="match status" value="2"/>
</dbReference>
<dbReference type="EnsemblMetazoa" id="HelroT129646">
    <property type="protein sequence ID" value="HelroP129646"/>
    <property type="gene ID" value="HelroG129646"/>
</dbReference>
<reference evidence="4" key="3">
    <citation type="submission" date="2015-06" db="UniProtKB">
        <authorList>
            <consortium name="EnsemblMetazoa"/>
        </authorList>
    </citation>
    <scope>IDENTIFICATION</scope>
</reference>
<dbReference type="PANTHER" id="PTHR14340">
    <property type="entry name" value="MICROFIBRIL-ASSOCIATED GLYCOPROTEIN 3"/>
    <property type="match status" value="1"/>
</dbReference>
<reference evidence="5" key="1">
    <citation type="submission" date="2012-12" db="EMBL/GenBank/DDBJ databases">
        <authorList>
            <person name="Hellsten U."/>
            <person name="Grimwood J."/>
            <person name="Chapman J.A."/>
            <person name="Shapiro H."/>
            <person name="Aerts A."/>
            <person name="Otillar R.P."/>
            <person name="Terry A.Y."/>
            <person name="Boore J.L."/>
            <person name="Simakov O."/>
            <person name="Marletaz F."/>
            <person name="Cho S.-J."/>
            <person name="Edsinger-Gonzales E."/>
            <person name="Havlak P."/>
            <person name="Kuo D.-H."/>
            <person name="Larsson T."/>
            <person name="Lv J."/>
            <person name="Arendt D."/>
            <person name="Savage R."/>
            <person name="Osoegawa K."/>
            <person name="de Jong P."/>
            <person name="Lindberg D.R."/>
            <person name="Seaver E.C."/>
            <person name="Weisblat D.A."/>
            <person name="Putnam N.H."/>
            <person name="Grigoriev I.V."/>
            <person name="Rokhsar D.S."/>
        </authorList>
    </citation>
    <scope>NUCLEOTIDE SEQUENCE</scope>
</reference>
<dbReference type="Pfam" id="PF00041">
    <property type="entry name" value="fn3"/>
    <property type="match status" value="2"/>
</dbReference>
<dbReference type="Proteomes" id="UP000015101">
    <property type="component" value="Unassembled WGS sequence"/>
</dbReference>
<keyword evidence="1" id="KW-0393">Immunoglobulin domain</keyword>
<dbReference type="EMBL" id="AMQM01002590">
    <property type="status" value="NOT_ANNOTATED_CDS"/>
    <property type="molecule type" value="Genomic_DNA"/>
</dbReference>